<dbReference type="AlphaFoldDB" id="A0AAW4LDS3"/>
<keyword evidence="2" id="KW-1185">Reference proteome</keyword>
<accession>A0AAW4LDS3</accession>
<organism evidence="1 2">
    <name type="scientific">Geoanaerobacter pelophilus</name>
    <dbReference type="NCBI Taxonomy" id="60036"/>
    <lineage>
        <taxon>Bacteria</taxon>
        <taxon>Pseudomonadati</taxon>
        <taxon>Thermodesulfobacteriota</taxon>
        <taxon>Desulfuromonadia</taxon>
        <taxon>Geobacterales</taxon>
        <taxon>Geobacteraceae</taxon>
        <taxon>Geoanaerobacter</taxon>
    </lineage>
</organism>
<reference evidence="1 2" key="1">
    <citation type="submission" date="2021-05" db="EMBL/GenBank/DDBJ databases">
        <title>The draft genome of Geobacter pelophilus DSM 12255.</title>
        <authorList>
            <person name="Xu Z."/>
            <person name="Masuda Y."/>
            <person name="Itoh H."/>
            <person name="Senoo K."/>
        </authorList>
    </citation>
    <scope>NUCLEOTIDE SEQUENCE [LARGE SCALE GENOMIC DNA]</scope>
    <source>
        <strain evidence="1 2">DSM 12255</strain>
    </source>
</reference>
<dbReference type="RefSeq" id="WP_214172931.1">
    <property type="nucleotide sequence ID" value="NZ_JAHCVJ010000009.1"/>
</dbReference>
<dbReference type="Proteomes" id="UP000811899">
    <property type="component" value="Unassembled WGS sequence"/>
</dbReference>
<evidence type="ECO:0008006" key="3">
    <source>
        <dbReference type="Google" id="ProtNLM"/>
    </source>
</evidence>
<sequence>MNEHYTTLYYDTDKIIQTLQRAYHDCPHSPTEDLILSALQAVRKLQQDIQDAGSI</sequence>
<dbReference type="EMBL" id="JAHCVJ010000009">
    <property type="protein sequence ID" value="MBT0666159.1"/>
    <property type="molecule type" value="Genomic_DNA"/>
</dbReference>
<evidence type="ECO:0000313" key="1">
    <source>
        <dbReference type="EMBL" id="MBT0666159.1"/>
    </source>
</evidence>
<protein>
    <recommendedName>
        <fullName evidence="3">Spo0E like sporulation regulatory protein</fullName>
    </recommendedName>
</protein>
<evidence type="ECO:0000313" key="2">
    <source>
        <dbReference type="Proteomes" id="UP000811899"/>
    </source>
</evidence>
<gene>
    <name evidence="1" type="ORF">KI809_17750</name>
</gene>
<proteinExistence type="predicted"/>
<comment type="caution">
    <text evidence="1">The sequence shown here is derived from an EMBL/GenBank/DDBJ whole genome shotgun (WGS) entry which is preliminary data.</text>
</comment>
<name>A0AAW4LDS3_9BACT</name>